<dbReference type="Proteomes" id="UP000217549">
    <property type="component" value="Chromosome I"/>
</dbReference>
<dbReference type="SUPFAM" id="SSF53383">
    <property type="entry name" value="PLP-dependent transferases"/>
    <property type="match status" value="1"/>
</dbReference>
<dbReference type="EC" id="4.1.1.81" evidence="4"/>
<dbReference type="RefSeq" id="WP_096238988.1">
    <property type="nucleotide sequence ID" value="NZ_LT907978.1"/>
</dbReference>
<keyword evidence="6" id="KW-0663">Pyridoxal phosphate</keyword>
<dbReference type="EMBL" id="LT907978">
    <property type="protein sequence ID" value="SOB70981.1"/>
    <property type="molecule type" value="Genomic_DNA"/>
</dbReference>
<dbReference type="PANTHER" id="PTHR42885">
    <property type="entry name" value="HISTIDINOL-PHOSPHATE AMINOTRANSFERASE-RELATED"/>
    <property type="match status" value="1"/>
</dbReference>
<evidence type="ECO:0000313" key="12">
    <source>
        <dbReference type="Proteomes" id="UP000217549"/>
    </source>
</evidence>
<dbReference type="Gene3D" id="3.90.1150.10">
    <property type="entry name" value="Aspartate Aminotransferase, domain 1"/>
    <property type="match status" value="1"/>
</dbReference>
<accession>A0A285PMX6</accession>
<comment type="function">
    <text evidence="2">Decarboxylates L-threonine-O-3-phosphate to yield (R)-1-amino-2-propanol O-2-phosphate, the precursor for the linkage between the nucleotide loop and the corrin ring in cobalamin.</text>
</comment>
<sequence>MKKISHGGNIYKKAKEMGIREEDILDFSANISPLGLPEHIRQAMVKAIDQTINYPDPDCSRLKEAISKEDAVSETKIACGNGGADLLYRLAFGLQPKKVLLPAPAFVEYEEALSAAGAQIEYYRMTEDFIIKEDILEQITEDTDFVVICNPNNPTGILTERERILRILDRAEKTKTFVMVDECFLEICKNEKEYTVKPFIEKYEHLIILKSFTKLYAIPGVRLGYILAGSEKVIERVNRAGQAWSVSHIAQCAGVAALADNIYKEKVIDTVAEELAYMKKEFYKLPVVLYDGAANYLFFRTPEITDLDKQLEGHGIMIRNCSNYENLGRDYWRVAVKAHEENKKLIKALRMILKGEE</sequence>
<proteinExistence type="predicted"/>
<dbReference type="InterPro" id="IPR004839">
    <property type="entry name" value="Aminotransferase_I/II_large"/>
</dbReference>
<evidence type="ECO:0000256" key="3">
    <source>
        <dbReference type="ARBA" id="ARBA00004953"/>
    </source>
</evidence>
<evidence type="ECO:0000256" key="7">
    <source>
        <dbReference type="ARBA" id="ARBA00023239"/>
    </source>
</evidence>
<dbReference type="KEGG" id="ehl:EHLA_0213"/>
<dbReference type="Gene3D" id="3.40.640.10">
    <property type="entry name" value="Type I PLP-dependent aspartate aminotransferase-like (Major domain)"/>
    <property type="match status" value="1"/>
</dbReference>
<evidence type="ECO:0000256" key="1">
    <source>
        <dbReference type="ARBA" id="ARBA00001933"/>
    </source>
</evidence>
<protein>
    <recommendedName>
        <fullName evidence="4">threonine-phosphate decarboxylase</fullName>
        <ecNumber evidence="4">4.1.1.81</ecNumber>
    </recommendedName>
    <alternativeName>
        <fullName evidence="8">L-threonine-O-3-phosphate decarboxylase</fullName>
    </alternativeName>
</protein>
<evidence type="ECO:0000256" key="2">
    <source>
        <dbReference type="ARBA" id="ARBA00003444"/>
    </source>
</evidence>
<name>A0A285PMX6_9FIRM</name>
<dbReference type="InterPro" id="IPR015424">
    <property type="entry name" value="PyrdxlP-dep_Trfase"/>
</dbReference>
<evidence type="ECO:0000259" key="10">
    <source>
        <dbReference type="Pfam" id="PF00155"/>
    </source>
</evidence>
<organism evidence="11 12">
    <name type="scientific">Anaerobutyricum hallii</name>
    <dbReference type="NCBI Taxonomy" id="39488"/>
    <lineage>
        <taxon>Bacteria</taxon>
        <taxon>Bacillati</taxon>
        <taxon>Bacillota</taxon>
        <taxon>Clostridia</taxon>
        <taxon>Lachnospirales</taxon>
        <taxon>Lachnospiraceae</taxon>
        <taxon>Anaerobutyricum</taxon>
    </lineage>
</organism>
<evidence type="ECO:0000256" key="6">
    <source>
        <dbReference type="ARBA" id="ARBA00022898"/>
    </source>
</evidence>
<evidence type="ECO:0000256" key="5">
    <source>
        <dbReference type="ARBA" id="ARBA00022573"/>
    </source>
</evidence>
<evidence type="ECO:0000313" key="11">
    <source>
        <dbReference type="EMBL" id="SOB70981.1"/>
    </source>
</evidence>
<reference evidence="12" key="1">
    <citation type="submission" date="2017-09" db="EMBL/GenBank/DDBJ databases">
        <authorList>
            <person name="Shetty A S."/>
        </authorList>
    </citation>
    <scope>NUCLEOTIDE SEQUENCE [LARGE SCALE GENOMIC DNA]</scope>
</reference>
<dbReference type="UniPathway" id="UPA00148"/>
<comment type="catalytic activity">
    <reaction evidence="9">
        <text>O-phospho-L-threonine + H(+) = (R)-1-aminopropan-2-yl phosphate + CO2</text>
        <dbReference type="Rhea" id="RHEA:11492"/>
        <dbReference type="ChEBI" id="CHEBI:15378"/>
        <dbReference type="ChEBI" id="CHEBI:16526"/>
        <dbReference type="ChEBI" id="CHEBI:58563"/>
        <dbReference type="ChEBI" id="CHEBI:58675"/>
        <dbReference type="EC" id="4.1.1.81"/>
    </reaction>
</comment>
<keyword evidence="11" id="KW-0808">Transferase</keyword>
<dbReference type="PANTHER" id="PTHR42885:SF1">
    <property type="entry name" value="THREONINE-PHOSPHATE DECARBOXYLASE"/>
    <property type="match status" value="1"/>
</dbReference>
<dbReference type="InterPro" id="IPR015422">
    <property type="entry name" value="PyrdxlP-dep_Trfase_small"/>
</dbReference>
<dbReference type="GO" id="GO:0009236">
    <property type="term" value="P:cobalamin biosynthetic process"/>
    <property type="evidence" value="ECO:0007669"/>
    <property type="project" value="UniProtKB-UniPathway"/>
</dbReference>
<keyword evidence="7" id="KW-0456">Lyase</keyword>
<dbReference type="GO" id="GO:0030170">
    <property type="term" value="F:pyridoxal phosphate binding"/>
    <property type="evidence" value="ECO:0007669"/>
    <property type="project" value="InterPro"/>
</dbReference>
<gene>
    <name evidence="11" type="ORF">EHLA_0213</name>
</gene>
<comment type="pathway">
    <text evidence="3">Cofactor biosynthesis; adenosylcobalamin biosynthesis.</text>
</comment>
<feature type="domain" description="Aminotransferase class I/classII large" evidence="10">
    <location>
        <begin position="23"/>
        <end position="349"/>
    </location>
</feature>
<keyword evidence="11" id="KW-0032">Aminotransferase</keyword>
<dbReference type="Pfam" id="PF00155">
    <property type="entry name" value="Aminotran_1_2"/>
    <property type="match status" value="1"/>
</dbReference>
<dbReference type="AlphaFoldDB" id="A0A285PMX6"/>
<keyword evidence="12" id="KW-1185">Reference proteome</keyword>
<dbReference type="STRING" id="39488.ERS852450_00798"/>
<keyword evidence="5" id="KW-0169">Cobalamin biosynthesis</keyword>
<evidence type="ECO:0000256" key="8">
    <source>
        <dbReference type="ARBA" id="ARBA00029996"/>
    </source>
</evidence>
<dbReference type="GO" id="GO:0008483">
    <property type="term" value="F:transaminase activity"/>
    <property type="evidence" value="ECO:0007669"/>
    <property type="project" value="UniProtKB-KW"/>
</dbReference>
<dbReference type="CDD" id="cd00609">
    <property type="entry name" value="AAT_like"/>
    <property type="match status" value="1"/>
</dbReference>
<dbReference type="GO" id="GO:0048472">
    <property type="term" value="F:threonine-phosphate decarboxylase activity"/>
    <property type="evidence" value="ECO:0007669"/>
    <property type="project" value="UniProtKB-EC"/>
</dbReference>
<evidence type="ECO:0000256" key="9">
    <source>
        <dbReference type="ARBA" id="ARBA00048531"/>
    </source>
</evidence>
<evidence type="ECO:0000256" key="4">
    <source>
        <dbReference type="ARBA" id="ARBA00012285"/>
    </source>
</evidence>
<dbReference type="NCBIfam" id="TIGR01140">
    <property type="entry name" value="L_thr_O3P_dcar"/>
    <property type="match status" value="1"/>
</dbReference>
<comment type="cofactor">
    <cofactor evidence="1">
        <name>pyridoxal 5'-phosphate</name>
        <dbReference type="ChEBI" id="CHEBI:597326"/>
    </cofactor>
</comment>
<dbReference type="InterPro" id="IPR015421">
    <property type="entry name" value="PyrdxlP-dep_Trfase_major"/>
</dbReference>
<dbReference type="InterPro" id="IPR005860">
    <property type="entry name" value="CobD"/>
</dbReference>